<dbReference type="InterPro" id="IPR013149">
    <property type="entry name" value="ADH-like_C"/>
</dbReference>
<evidence type="ECO:0000256" key="1">
    <source>
        <dbReference type="ARBA" id="ARBA00022857"/>
    </source>
</evidence>
<dbReference type="GO" id="GO:0070402">
    <property type="term" value="F:NADPH binding"/>
    <property type="evidence" value="ECO:0007669"/>
    <property type="project" value="TreeGrafter"/>
</dbReference>
<dbReference type="Pfam" id="PF00107">
    <property type="entry name" value="ADH_zinc_N"/>
    <property type="match status" value="1"/>
</dbReference>
<sequence>MKALVFDNFGGPEVLSVREIAEPEHSKSAVIVRMKAIGLNFADIYRRKGNYHLVGDPPFILGYEGAGVIEYVGEDVYHVKAGDRVGFADVPHANAELVSVPADKLLPLPEGISFETAATVLLQGLTAQYLTHDSHSVTEGETILVHAAAGGVGQLMTQMIRMKGGQVIGLTSSNDKAAVAKQMGADHVFLYGSDWVDSIKDVTGGKGVDVVYESVGQTLMDSFEATKTGGTVVFFGMAGGDPEKIDPRMLMDTSKALIGGDLWNVLTTHEERTRRTAELFQWILSGKILIKEPTLFSLENGADAHRLLEGRESSGKILLIP</sequence>
<dbReference type="SMART" id="SM00829">
    <property type="entry name" value="PKS_ER"/>
    <property type="match status" value="1"/>
</dbReference>
<dbReference type="CDD" id="cd05286">
    <property type="entry name" value="QOR2"/>
    <property type="match status" value="1"/>
</dbReference>
<dbReference type="GO" id="GO:0003960">
    <property type="term" value="F:quinone reductase (NADPH) activity"/>
    <property type="evidence" value="ECO:0007669"/>
    <property type="project" value="InterPro"/>
</dbReference>
<evidence type="ECO:0000259" key="3">
    <source>
        <dbReference type="SMART" id="SM00829"/>
    </source>
</evidence>
<dbReference type="InterPro" id="IPR020843">
    <property type="entry name" value="ER"/>
</dbReference>
<dbReference type="AlphaFoldDB" id="A0A223EQE6"/>
<dbReference type="EMBL" id="CP017704">
    <property type="protein sequence ID" value="ASS97433.1"/>
    <property type="molecule type" value="Genomic_DNA"/>
</dbReference>
<dbReference type="Gene3D" id="3.40.50.720">
    <property type="entry name" value="NAD(P)-binding Rossmann-like Domain"/>
    <property type="match status" value="1"/>
</dbReference>
<accession>A0A223EQE6</accession>
<organism evidence="4 5">
    <name type="scientific">Peribacillus simplex NBRC 15720 = DSM 1321</name>
    <dbReference type="NCBI Taxonomy" id="1349754"/>
    <lineage>
        <taxon>Bacteria</taxon>
        <taxon>Bacillati</taxon>
        <taxon>Bacillota</taxon>
        <taxon>Bacilli</taxon>
        <taxon>Bacillales</taxon>
        <taxon>Bacillaceae</taxon>
        <taxon>Peribacillus</taxon>
    </lineage>
</organism>
<evidence type="ECO:0000313" key="4">
    <source>
        <dbReference type="EMBL" id="ASS97433.1"/>
    </source>
</evidence>
<dbReference type="PANTHER" id="PTHR48106">
    <property type="entry name" value="QUINONE OXIDOREDUCTASE PIG3-RELATED"/>
    <property type="match status" value="1"/>
</dbReference>
<dbReference type="GO" id="GO:0008270">
    <property type="term" value="F:zinc ion binding"/>
    <property type="evidence" value="ECO:0007669"/>
    <property type="project" value="InterPro"/>
</dbReference>
<dbReference type="Proteomes" id="UP000214618">
    <property type="component" value="Chromosome"/>
</dbReference>
<keyword evidence="2" id="KW-0560">Oxidoreductase</keyword>
<dbReference type="PANTHER" id="PTHR48106:SF13">
    <property type="entry name" value="QUINONE OXIDOREDUCTASE-RELATED"/>
    <property type="match status" value="1"/>
</dbReference>
<gene>
    <name evidence="4" type="ORF">BS1321_16700</name>
</gene>
<reference evidence="4 5" key="1">
    <citation type="submission" date="2016-10" db="EMBL/GenBank/DDBJ databases">
        <title>The whole genome sequencing and assembly of Bacillus simplex DSM 1321 strain.</title>
        <authorList>
            <person name="Park M.-K."/>
            <person name="Lee Y.-J."/>
            <person name="Yi H."/>
            <person name="Bahn Y.-S."/>
            <person name="Kim J.F."/>
            <person name="Lee D.-W."/>
        </authorList>
    </citation>
    <scope>NUCLEOTIDE SEQUENCE [LARGE SCALE GENOMIC DNA]</scope>
    <source>
        <strain evidence="4 5">DSM 1321</strain>
    </source>
</reference>
<dbReference type="InterPro" id="IPR047618">
    <property type="entry name" value="QOR-like"/>
</dbReference>
<keyword evidence="1" id="KW-0521">NADP</keyword>
<dbReference type="SUPFAM" id="SSF51735">
    <property type="entry name" value="NAD(P)-binding Rossmann-fold domains"/>
    <property type="match status" value="1"/>
</dbReference>
<protein>
    <submittedName>
        <fullName evidence="4">Alcohol dehydrogenase</fullName>
    </submittedName>
</protein>
<dbReference type="SUPFAM" id="SSF50129">
    <property type="entry name" value="GroES-like"/>
    <property type="match status" value="1"/>
</dbReference>
<dbReference type="Pfam" id="PF08240">
    <property type="entry name" value="ADH_N"/>
    <property type="match status" value="1"/>
</dbReference>
<dbReference type="InterPro" id="IPR013154">
    <property type="entry name" value="ADH-like_N"/>
</dbReference>
<proteinExistence type="predicted"/>
<dbReference type="InterPro" id="IPR036291">
    <property type="entry name" value="NAD(P)-bd_dom_sf"/>
</dbReference>
<dbReference type="RefSeq" id="WP_063235167.1">
    <property type="nucleotide sequence ID" value="NZ_BCVO01000020.1"/>
</dbReference>
<dbReference type="PROSITE" id="PS01162">
    <property type="entry name" value="QOR_ZETA_CRYSTAL"/>
    <property type="match status" value="1"/>
</dbReference>
<dbReference type="Gene3D" id="3.90.180.10">
    <property type="entry name" value="Medium-chain alcohol dehydrogenases, catalytic domain"/>
    <property type="match status" value="1"/>
</dbReference>
<dbReference type="OrthoDB" id="9787435at2"/>
<dbReference type="GO" id="GO:0005829">
    <property type="term" value="C:cytosol"/>
    <property type="evidence" value="ECO:0007669"/>
    <property type="project" value="TreeGrafter"/>
</dbReference>
<dbReference type="InterPro" id="IPR011032">
    <property type="entry name" value="GroES-like_sf"/>
</dbReference>
<feature type="domain" description="Enoyl reductase (ER)" evidence="3">
    <location>
        <begin position="10"/>
        <end position="319"/>
    </location>
</feature>
<name>A0A223EQE6_9BACI</name>
<evidence type="ECO:0000256" key="2">
    <source>
        <dbReference type="ARBA" id="ARBA00023002"/>
    </source>
</evidence>
<dbReference type="InterPro" id="IPR002364">
    <property type="entry name" value="Quin_OxRdtase/zeta-crystal_CS"/>
</dbReference>
<dbReference type="GeneID" id="56474401"/>
<evidence type="ECO:0000313" key="5">
    <source>
        <dbReference type="Proteomes" id="UP000214618"/>
    </source>
</evidence>
<dbReference type="GO" id="GO:0035925">
    <property type="term" value="F:mRNA 3'-UTR AU-rich region binding"/>
    <property type="evidence" value="ECO:0007669"/>
    <property type="project" value="TreeGrafter"/>
</dbReference>